<evidence type="ECO:0000256" key="2">
    <source>
        <dbReference type="ARBA" id="ARBA00022723"/>
    </source>
</evidence>
<accession>E1QKA5</accession>
<dbReference type="Gene3D" id="1.10.15.40">
    <property type="entry name" value="Electron transport complex subunit B, putative Fe-S cluster"/>
    <property type="match status" value="1"/>
</dbReference>
<dbReference type="EMBL" id="CP002085">
    <property type="protein sequence ID" value="ADK85998.1"/>
    <property type="molecule type" value="Genomic_DNA"/>
</dbReference>
<dbReference type="Proteomes" id="UP000009047">
    <property type="component" value="Chromosome"/>
</dbReference>
<evidence type="ECO:0000256" key="4">
    <source>
        <dbReference type="ARBA" id="ARBA00023014"/>
    </source>
</evidence>
<dbReference type="GO" id="GO:0046872">
    <property type="term" value="F:metal ion binding"/>
    <property type="evidence" value="ECO:0007669"/>
    <property type="project" value="UniProtKB-KW"/>
</dbReference>
<dbReference type="PROSITE" id="PS51656">
    <property type="entry name" value="4FE4S"/>
    <property type="match status" value="1"/>
</dbReference>
<dbReference type="RefSeq" id="WP_013259437.1">
    <property type="nucleotide sequence ID" value="NC_014365.1"/>
</dbReference>
<dbReference type="KEGG" id="dbr:Deba_2644"/>
<dbReference type="GO" id="GO:0051539">
    <property type="term" value="F:4 iron, 4 sulfur cluster binding"/>
    <property type="evidence" value="ECO:0007669"/>
    <property type="project" value="UniProtKB-KW"/>
</dbReference>
<keyword evidence="1" id="KW-0004">4Fe-4S</keyword>
<proteinExistence type="predicted"/>
<keyword evidence="3" id="KW-0408">Iron</keyword>
<keyword evidence="7" id="KW-1185">Reference proteome</keyword>
<dbReference type="OrthoDB" id="9793312at2"/>
<sequence length="173" mass="19416">MLLEGYRKEIFRPMCNNSFESLHCHAHLDQDIAEALPYLNAQLGAFEYSTDPPSLTLRTQGKIIAVHPRLIAVNALKDEDEADKILRWLQNEINDAWENRHGIQPSTESAPRPKLLEILKLLPKTNCRQCGQPTCMVFAAQAMEGGKWAANCPAIDPAKGRLLDQYLAGFFGE</sequence>
<gene>
    <name evidence="6" type="ordered locus">Deba_2644</name>
</gene>
<keyword evidence="4" id="KW-0411">Iron-sulfur</keyword>
<name>E1QKA5_DESB2</name>
<dbReference type="eggNOG" id="COG4871">
    <property type="taxonomic scope" value="Bacteria"/>
</dbReference>
<dbReference type="STRING" id="644282.Deba_2644"/>
<organism evidence="6 7">
    <name type="scientific">Desulfarculus baarsii (strain ATCC 33931 / DSM 2075 / LMG 7858 / VKM B-1802 / 2st14)</name>
    <dbReference type="NCBI Taxonomy" id="644282"/>
    <lineage>
        <taxon>Bacteria</taxon>
        <taxon>Pseudomonadati</taxon>
        <taxon>Thermodesulfobacteriota</taxon>
        <taxon>Desulfarculia</taxon>
        <taxon>Desulfarculales</taxon>
        <taxon>Desulfarculaceae</taxon>
        <taxon>Desulfarculus</taxon>
    </lineage>
</organism>
<evidence type="ECO:0000259" key="5">
    <source>
        <dbReference type="PROSITE" id="PS51656"/>
    </source>
</evidence>
<keyword evidence="2" id="KW-0479">Metal-binding</keyword>
<feature type="domain" description="4Fe-4S" evidence="5">
    <location>
        <begin position="110"/>
        <end position="169"/>
    </location>
</feature>
<protein>
    <submittedName>
        <fullName evidence="6">Fe-S cluster domain protein</fullName>
    </submittedName>
</protein>
<evidence type="ECO:0000256" key="1">
    <source>
        <dbReference type="ARBA" id="ARBA00022485"/>
    </source>
</evidence>
<reference evidence="6 7" key="1">
    <citation type="journal article" date="2010" name="Stand. Genomic Sci.">
        <title>Complete genome sequence of Desulfarculus baarsii type strain (2st14).</title>
        <authorList>
            <person name="Sun H."/>
            <person name="Spring S."/>
            <person name="Lapidus A."/>
            <person name="Davenport K."/>
            <person name="Del Rio T.G."/>
            <person name="Tice H."/>
            <person name="Nolan M."/>
            <person name="Copeland A."/>
            <person name="Cheng J.F."/>
            <person name="Lucas S."/>
            <person name="Tapia R."/>
            <person name="Goodwin L."/>
            <person name="Pitluck S."/>
            <person name="Ivanova N."/>
            <person name="Pagani I."/>
            <person name="Mavromatis K."/>
            <person name="Ovchinnikova G."/>
            <person name="Pati A."/>
            <person name="Chen A."/>
            <person name="Palaniappan K."/>
            <person name="Hauser L."/>
            <person name="Chang Y.J."/>
            <person name="Jeffries C.D."/>
            <person name="Detter J.C."/>
            <person name="Han C."/>
            <person name="Rohde M."/>
            <person name="Brambilla E."/>
            <person name="Goker M."/>
            <person name="Woyke T."/>
            <person name="Bristow J."/>
            <person name="Eisen J.A."/>
            <person name="Markowitz V."/>
            <person name="Hugenholtz P."/>
            <person name="Kyrpides N.C."/>
            <person name="Klenk H.P."/>
            <person name="Land M."/>
        </authorList>
    </citation>
    <scope>NUCLEOTIDE SEQUENCE [LARGE SCALE GENOMIC DNA]</scope>
    <source>
        <strain evidence="7">ATCC 33931 / DSM 2075 / LMG 7858 / VKM B-1802 / 2st14</strain>
    </source>
</reference>
<dbReference type="HOGENOM" id="CLU_127723_0_0_7"/>
<evidence type="ECO:0000313" key="7">
    <source>
        <dbReference type="Proteomes" id="UP000009047"/>
    </source>
</evidence>
<dbReference type="AlphaFoldDB" id="E1QKA5"/>
<evidence type="ECO:0000313" key="6">
    <source>
        <dbReference type="EMBL" id="ADK85998.1"/>
    </source>
</evidence>
<dbReference type="InterPro" id="IPR007202">
    <property type="entry name" value="4Fe-4S_dom"/>
</dbReference>
<dbReference type="Pfam" id="PF04060">
    <property type="entry name" value="FeS"/>
    <property type="match status" value="1"/>
</dbReference>
<evidence type="ECO:0000256" key="3">
    <source>
        <dbReference type="ARBA" id="ARBA00023004"/>
    </source>
</evidence>